<keyword evidence="3" id="KW-1185">Reference proteome</keyword>
<dbReference type="EMBL" id="QWVT01000040">
    <property type="protein sequence ID" value="RID82274.1"/>
    <property type="molecule type" value="Genomic_DNA"/>
</dbReference>
<feature type="transmembrane region" description="Helical" evidence="1">
    <location>
        <begin position="6"/>
        <end position="26"/>
    </location>
</feature>
<dbReference type="RefSeq" id="WP_119114581.1">
    <property type="nucleotide sequence ID" value="NZ_CBCSEO010000018.1"/>
</dbReference>
<comment type="caution">
    <text evidence="2">The sequence shown here is derived from an EMBL/GenBank/DDBJ whole genome shotgun (WGS) entry which is preliminary data.</text>
</comment>
<keyword evidence="1" id="KW-0812">Transmembrane</keyword>
<dbReference type="InterPro" id="IPR012652">
    <property type="entry name" value="ThiW"/>
</dbReference>
<dbReference type="Gene3D" id="1.10.1760.20">
    <property type="match status" value="1"/>
</dbReference>
<name>A0A398AYZ7_9BACI</name>
<evidence type="ECO:0000256" key="1">
    <source>
        <dbReference type="SAM" id="Phobius"/>
    </source>
</evidence>
<sequence length="171" mass="18077">MDKTRKLTFTAMLVAIGTLSSHVFYIPAGFTKLFPVQHLINVVSAVLLGPAYAVGQAFCTSLLRNLMGTGSLFAFPGSIIGALLAALLFAKTKKLYMAFIGETIGTGILGAIASYPIAVILLGKEATLFGFIPMFIFSSLAGALLGCLLLGVFAKNKVLDRAKGTPHYTKQ</sequence>
<keyword evidence="1" id="KW-1133">Transmembrane helix</keyword>
<keyword evidence="1" id="KW-0472">Membrane</keyword>
<dbReference type="PIRSF" id="PIRSF024534">
    <property type="entry name" value="ThiW"/>
    <property type="match status" value="1"/>
</dbReference>
<protein>
    <submittedName>
        <fullName evidence="2">Energy coupling factor transporter S component ThiW</fullName>
    </submittedName>
</protein>
<dbReference type="NCBIfam" id="TIGR02359">
    <property type="entry name" value="thiW"/>
    <property type="match status" value="1"/>
</dbReference>
<organism evidence="2 3">
    <name type="scientific">Mesobacillus zeae</name>
    <dbReference type="NCBI Taxonomy" id="1917180"/>
    <lineage>
        <taxon>Bacteria</taxon>
        <taxon>Bacillati</taxon>
        <taxon>Bacillota</taxon>
        <taxon>Bacilli</taxon>
        <taxon>Bacillales</taxon>
        <taxon>Bacillaceae</taxon>
        <taxon>Mesobacillus</taxon>
    </lineage>
</organism>
<evidence type="ECO:0000313" key="2">
    <source>
        <dbReference type="EMBL" id="RID82274.1"/>
    </source>
</evidence>
<dbReference type="Proteomes" id="UP000265816">
    <property type="component" value="Unassembled WGS sequence"/>
</dbReference>
<feature type="transmembrane region" description="Helical" evidence="1">
    <location>
        <begin position="128"/>
        <end position="153"/>
    </location>
</feature>
<proteinExistence type="predicted"/>
<dbReference type="AlphaFoldDB" id="A0A398AYZ7"/>
<feature type="transmembrane region" description="Helical" evidence="1">
    <location>
        <begin position="96"/>
        <end position="122"/>
    </location>
</feature>
<dbReference type="Pfam" id="PF09512">
    <property type="entry name" value="ThiW"/>
    <property type="match status" value="1"/>
</dbReference>
<evidence type="ECO:0000313" key="3">
    <source>
        <dbReference type="Proteomes" id="UP000265816"/>
    </source>
</evidence>
<accession>A0A398AYZ7</accession>
<dbReference type="OrthoDB" id="5516776at2"/>
<gene>
    <name evidence="2" type="primary">thiW</name>
    <name evidence="2" type="ORF">D1970_19790</name>
</gene>
<reference evidence="2 3" key="1">
    <citation type="submission" date="2018-08" db="EMBL/GenBank/DDBJ databases">
        <title>Bacillus jemisoniae sp. nov., Bacillus chryseoplanitiae sp. nov., Bacillus resnikiae sp. nov., and Bacillus frankliniae sp. nov., isolated from Viking spacecraft and associated surfaces.</title>
        <authorList>
            <person name="Seuylemezian A."/>
            <person name="Vaishampayan P."/>
        </authorList>
    </citation>
    <scope>NUCLEOTIDE SEQUENCE [LARGE SCALE GENOMIC DNA]</scope>
    <source>
        <strain evidence="2 3">JJ-247</strain>
    </source>
</reference>
<feature type="transmembrane region" description="Helical" evidence="1">
    <location>
        <begin position="70"/>
        <end position="89"/>
    </location>
</feature>